<dbReference type="InterPro" id="IPR043148">
    <property type="entry name" value="TagF_C"/>
</dbReference>
<evidence type="ECO:0000313" key="1">
    <source>
        <dbReference type="EMBL" id="NEX02253.1"/>
    </source>
</evidence>
<sequence>MKESTIENFLEFERTYKCNSICVDGVPIWSLYRYEIHNAIKRDTVGRVDGQQTAFQKKELFQMLKNACRPFTYKNVDVLFVCDGARNKNIDTGYFENIYFDEVSKKYKSVILEHPINHGHKEPNGMDNVYFTDRVAFKTNLAVKLSKKFNTKKRRRYEAEIREKFTDIFAAIKNEFGPDLLDEMVEAMTDRMYYFVITKDYCARILDKAQPKLIMELCYYSMESFAMSALGKERGIPTAEYAHGFAFPTHTPMQFNPEERISVLPDYELIYSHSQDNIVHLPDNIPLVTVGFPFFEREREKYKAKYPRDEKTICFISTLAEGEQISKIASELADRIGDEYHIIYKLHPHEFSYYKERFPWLVNDKLEVIDNTDNHIFKYLAESKLCVGTRTASIWEAIGFGCETVLLNFGDTAINMRYFIEEKNVPLVDNVDELISLIKNDGAGKVEPDGMFEPNAMKNICNFIDGILASPKS</sequence>
<dbReference type="AlphaFoldDB" id="A0A6M0LJX5"/>
<accession>A0A6M0LJX5</accession>
<organism evidence="1 2">
    <name type="scientific">Pseudobutyrivibrio xylanivorans</name>
    <dbReference type="NCBI Taxonomy" id="185007"/>
    <lineage>
        <taxon>Bacteria</taxon>
        <taxon>Bacillati</taxon>
        <taxon>Bacillota</taxon>
        <taxon>Clostridia</taxon>
        <taxon>Lachnospirales</taxon>
        <taxon>Lachnospiraceae</taxon>
        <taxon>Pseudobutyrivibrio</taxon>
    </lineage>
</organism>
<evidence type="ECO:0000313" key="2">
    <source>
        <dbReference type="Proteomes" id="UP000473091"/>
    </source>
</evidence>
<dbReference type="RefSeq" id="WP_090488643.1">
    <property type="nucleotide sequence ID" value="NZ_VTVE01000003.1"/>
</dbReference>
<dbReference type="Proteomes" id="UP000473091">
    <property type="component" value="Unassembled WGS sequence"/>
</dbReference>
<reference evidence="1 2" key="2">
    <citation type="submission" date="2020-03" db="EMBL/GenBank/DDBJ databases">
        <title>Investigating the evolutionary divergence of the Butyrivibrio group.</title>
        <authorList>
            <person name="Skvortsov T."/>
            <person name="Santos F.G."/>
            <person name="Ting K.S."/>
            <person name="Creevey C.J."/>
        </authorList>
    </citation>
    <scope>NUCLEOTIDE SEQUENCE [LARGE SCALE GENOMIC DNA]</scope>
    <source>
        <strain evidence="1 2">MZ8</strain>
    </source>
</reference>
<name>A0A6M0LJX5_PSEXY</name>
<reference evidence="1 2" key="1">
    <citation type="submission" date="2019-09" db="EMBL/GenBank/DDBJ databases">
        <authorList>
            <person name="Pidcock S.E."/>
            <person name="Huws S.A."/>
        </authorList>
    </citation>
    <scope>NUCLEOTIDE SEQUENCE [LARGE SCALE GENOMIC DNA]</scope>
    <source>
        <strain evidence="1 2">MZ8</strain>
    </source>
</reference>
<gene>
    <name evidence="1" type="ORF">F0Q01_10230</name>
</gene>
<protein>
    <submittedName>
        <fullName evidence="1">Uncharacterized protein</fullName>
    </submittedName>
</protein>
<comment type="caution">
    <text evidence="1">The sequence shown here is derived from an EMBL/GenBank/DDBJ whole genome shotgun (WGS) entry which is preliminary data.</text>
</comment>
<dbReference type="EMBL" id="VTVE01000003">
    <property type="protein sequence ID" value="NEX02253.1"/>
    <property type="molecule type" value="Genomic_DNA"/>
</dbReference>
<dbReference type="Gene3D" id="3.40.50.12580">
    <property type="match status" value="1"/>
</dbReference>
<proteinExistence type="predicted"/>